<keyword evidence="3 6" id="KW-0479">Metal-binding</keyword>
<dbReference type="GO" id="GO:0020037">
    <property type="term" value="F:heme binding"/>
    <property type="evidence" value="ECO:0007669"/>
    <property type="project" value="InterPro"/>
</dbReference>
<dbReference type="InterPro" id="IPR036909">
    <property type="entry name" value="Cyt_c-like_dom_sf"/>
</dbReference>
<dbReference type="EMBL" id="QFQP01000010">
    <property type="protein sequence ID" value="PZR13222.1"/>
    <property type="molecule type" value="Genomic_DNA"/>
</dbReference>
<reference evidence="8 9" key="1">
    <citation type="submission" date="2017-08" db="EMBL/GenBank/DDBJ databases">
        <title>Infants hospitalized years apart are colonized by the same room-sourced microbial strains.</title>
        <authorList>
            <person name="Brooks B."/>
            <person name="Olm M.R."/>
            <person name="Firek B.A."/>
            <person name="Baker R."/>
            <person name="Thomas B.C."/>
            <person name="Morowitz M.J."/>
            <person name="Banfield J.F."/>
        </authorList>
    </citation>
    <scope>NUCLEOTIDE SEQUENCE [LARGE SCALE GENOMIC DNA]</scope>
    <source>
        <strain evidence="8">S2_003_000_R2_14</strain>
    </source>
</reference>
<dbReference type="InterPro" id="IPR050597">
    <property type="entry name" value="Cytochrome_c_Oxidase_Subunit"/>
</dbReference>
<comment type="caution">
    <text evidence="8">The sequence shown here is derived from an EMBL/GenBank/DDBJ whole genome shotgun (WGS) entry which is preliminary data.</text>
</comment>
<feature type="domain" description="Cytochrome c" evidence="7">
    <location>
        <begin position="177"/>
        <end position="264"/>
    </location>
</feature>
<evidence type="ECO:0000256" key="2">
    <source>
        <dbReference type="ARBA" id="ARBA00022617"/>
    </source>
</evidence>
<dbReference type="GO" id="GO:0009055">
    <property type="term" value="F:electron transfer activity"/>
    <property type="evidence" value="ECO:0007669"/>
    <property type="project" value="InterPro"/>
</dbReference>
<dbReference type="AlphaFoldDB" id="A0A2W5TEM9"/>
<evidence type="ECO:0000256" key="5">
    <source>
        <dbReference type="ARBA" id="ARBA00023004"/>
    </source>
</evidence>
<evidence type="ECO:0000256" key="6">
    <source>
        <dbReference type="PROSITE-ProRule" id="PRU00433"/>
    </source>
</evidence>
<keyword evidence="1" id="KW-0813">Transport</keyword>
<accession>A0A2W5TEM9</accession>
<evidence type="ECO:0000259" key="7">
    <source>
        <dbReference type="PROSITE" id="PS51007"/>
    </source>
</evidence>
<dbReference type="PANTHER" id="PTHR33751">
    <property type="entry name" value="CBB3-TYPE CYTOCHROME C OXIDASE SUBUNIT FIXP"/>
    <property type="match status" value="1"/>
</dbReference>
<evidence type="ECO:0000256" key="3">
    <source>
        <dbReference type="ARBA" id="ARBA00022723"/>
    </source>
</evidence>
<dbReference type="PROSITE" id="PS51007">
    <property type="entry name" value="CYTC"/>
    <property type="match status" value="2"/>
</dbReference>
<dbReference type="Proteomes" id="UP000249061">
    <property type="component" value="Unassembled WGS sequence"/>
</dbReference>
<evidence type="ECO:0000313" key="9">
    <source>
        <dbReference type="Proteomes" id="UP000249061"/>
    </source>
</evidence>
<evidence type="ECO:0000313" key="8">
    <source>
        <dbReference type="EMBL" id="PZR13222.1"/>
    </source>
</evidence>
<dbReference type="PANTHER" id="PTHR33751:SF9">
    <property type="entry name" value="CYTOCHROME C4"/>
    <property type="match status" value="1"/>
</dbReference>
<dbReference type="Pfam" id="PF00034">
    <property type="entry name" value="Cytochrom_C"/>
    <property type="match status" value="2"/>
</dbReference>
<feature type="domain" description="Cytochrome c" evidence="7">
    <location>
        <begin position="79"/>
        <end position="166"/>
    </location>
</feature>
<dbReference type="SUPFAM" id="SSF46626">
    <property type="entry name" value="Cytochrome c"/>
    <property type="match status" value="2"/>
</dbReference>
<keyword evidence="4" id="KW-0249">Electron transport</keyword>
<keyword evidence="5 6" id="KW-0408">Iron</keyword>
<gene>
    <name evidence="8" type="ORF">DI536_13115</name>
</gene>
<proteinExistence type="predicted"/>
<name>A0A2W5TEM9_9BACT</name>
<dbReference type="InterPro" id="IPR009056">
    <property type="entry name" value="Cyt_c-like_dom"/>
</dbReference>
<protein>
    <submittedName>
        <fullName evidence="8">Cytochrome c oxidase subunit II</fullName>
    </submittedName>
</protein>
<organism evidence="8 9">
    <name type="scientific">Archangium gephyra</name>
    <dbReference type="NCBI Taxonomy" id="48"/>
    <lineage>
        <taxon>Bacteria</taxon>
        <taxon>Pseudomonadati</taxon>
        <taxon>Myxococcota</taxon>
        <taxon>Myxococcia</taxon>
        <taxon>Myxococcales</taxon>
        <taxon>Cystobacterineae</taxon>
        <taxon>Archangiaceae</taxon>
        <taxon>Archangium</taxon>
    </lineage>
</organism>
<evidence type="ECO:0000256" key="4">
    <source>
        <dbReference type="ARBA" id="ARBA00022982"/>
    </source>
</evidence>
<dbReference type="Gene3D" id="1.10.760.10">
    <property type="entry name" value="Cytochrome c-like domain"/>
    <property type="match status" value="2"/>
</dbReference>
<sequence>MRRITLTSPRDFCASNSLGSLRTVCQMAGPTGRVIRTSRVPMQEPEHHMHGMLKLNPLMLASLVLVAALSGCHRPDGAKKTLTGQELYGACENCHGRDGYGQQNIAAPAIAGLPSWYLEAQFYKFRTGIRGAHPDDIEGLRMRPMSRQMMDDQEIKAVLTYVSQLPAKNQAKTLEGGDAAAGAQSYATCTACHGPDGKGNQALNAPPITGQHDWYLASQIKKFKSGIRGTHPKDVTGAQMRPMAMTLADEQAIKNVVAHIGTLAK</sequence>
<dbReference type="GO" id="GO:0046872">
    <property type="term" value="F:metal ion binding"/>
    <property type="evidence" value="ECO:0007669"/>
    <property type="project" value="UniProtKB-KW"/>
</dbReference>
<keyword evidence="2 6" id="KW-0349">Heme</keyword>
<evidence type="ECO:0000256" key="1">
    <source>
        <dbReference type="ARBA" id="ARBA00022448"/>
    </source>
</evidence>